<dbReference type="GO" id="GO:0006890">
    <property type="term" value="P:retrograde vesicle-mediated transport, Golgi to endoplasmic reticulum"/>
    <property type="evidence" value="ECO:0007669"/>
    <property type="project" value="TreeGrafter"/>
</dbReference>
<reference evidence="9 10" key="1">
    <citation type="submission" date="2015-12" db="EMBL/GenBank/DDBJ databases">
        <title>The genome of Folsomia candida.</title>
        <authorList>
            <person name="Faddeeva A."/>
            <person name="Derks M.F."/>
            <person name="Anvar Y."/>
            <person name="Smit S."/>
            <person name="Van Straalen N."/>
            <person name="Roelofs D."/>
        </authorList>
    </citation>
    <scope>NUCLEOTIDE SEQUENCE [LARGE SCALE GENOMIC DNA]</scope>
    <source>
        <strain evidence="9 10">VU population</strain>
        <tissue evidence="9">Whole body</tissue>
    </source>
</reference>
<dbReference type="InterPro" id="IPR012936">
    <property type="entry name" value="Erv_C"/>
</dbReference>
<evidence type="ECO:0000259" key="8">
    <source>
        <dbReference type="Pfam" id="PF13850"/>
    </source>
</evidence>
<evidence type="ECO:0000313" key="10">
    <source>
        <dbReference type="Proteomes" id="UP000198287"/>
    </source>
</evidence>
<dbReference type="InterPro" id="IPR045888">
    <property type="entry name" value="Erv"/>
</dbReference>
<evidence type="ECO:0000259" key="7">
    <source>
        <dbReference type="Pfam" id="PF07970"/>
    </source>
</evidence>
<dbReference type="GO" id="GO:0033116">
    <property type="term" value="C:endoplasmic reticulum-Golgi intermediate compartment membrane"/>
    <property type="evidence" value="ECO:0007669"/>
    <property type="project" value="UniProtKB-SubCell"/>
</dbReference>
<organism evidence="9 10">
    <name type="scientific">Folsomia candida</name>
    <name type="common">Springtail</name>
    <dbReference type="NCBI Taxonomy" id="158441"/>
    <lineage>
        <taxon>Eukaryota</taxon>
        <taxon>Metazoa</taxon>
        <taxon>Ecdysozoa</taxon>
        <taxon>Arthropoda</taxon>
        <taxon>Hexapoda</taxon>
        <taxon>Collembola</taxon>
        <taxon>Entomobryomorpha</taxon>
        <taxon>Isotomoidea</taxon>
        <taxon>Isotomidae</taxon>
        <taxon>Proisotominae</taxon>
        <taxon>Folsomia</taxon>
    </lineage>
</organism>
<evidence type="ECO:0000256" key="1">
    <source>
        <dbReference type="ARBA" id="ARBA00004457"/>
    </source>
</evidence>
<keyword evidence="4 6" id="KW-1133">Transmembrane helix</keyword>
<evidence type="ECO:0000256" key="2">
    <source>
        <dbReference type="ARBA" id="ARBA00005648"/>
    </source>
</evidence>
<dbReference type="OrthoDB" id="5541786at2759"/>
<dbReference type="OMA" id="FSHRIYK"/>
<comment type="subcellular location">
    <subcellularLocation>
        <location evidence="1">Endoplasmic reticulum-Golgi intermediate compartment membrane</location>
        <topology evidence="1">Multi-pass membrane protein</topology>
    </subcellularLocation>
</comment>
<dbReference type="Pfam" id="PF07970">
    <property type="entry name" value="COPIIcoated_ERV"/>
    <property type="match status" value="1"/>
</dbReference>
<comment type="similarity">
    <text evidence="2">Belongs to the ERGIC family.</text>
</comment>
<keyword evidence="5 6" id="KW-0472">Membrane</keyword>
<dbReference type="GO" id="GO:0005783">
    <property type="term" value="C:endoplasmic reticulum"/>
    <property type="evidence" value="ECO:0007669"/>
    <property type="project" value="TreeGrafter"/>
</dbReference>
<dbReference type="PANTHER" id="PTHR10984:SF30">
    <property type="entry name" value="ENDOPLASMIC RETICULUM-GOLGI INTERMEDIATE COMPARTMENT PROTEIN 2"/>
    <property type="match status" value="1"/>
</dbReference>
<proteinExistence type="inferred from homology"/>
<dbReference type="EMBL" id="LNIX01000002">
    <property type="protein sequence ID" value="OXA60208.1"/>
    <property type="molecule type" value="Genomic_DNA"/>
</dbReference>
<sequence length="491" mass="55275">MHVETTTTIEMKAKRESCNLLTPHSSSTPNLLIVNMSGQPQIRRRKPAVLKAVEEMDAFPKVPETCIETTSYGGTASIVALIIIAWLVIMEFSYFLDTGFTFKFSPDTDLDEKLTINIDLTVGMPCSIIGADIVDSTSQNVMKFGELEEEFVYFELSESQRAYFNAKARLNSYLREQYHSLQNLLWKNDFINMYTEMPKLTSHEKFDRGPAMACRLYGSLELNKVAGNFHITAGKTLPLPRGHAHVAAFMSNRDYNFSHRIYKFSFGDGMPTIVHPLEGTEAVANINHMSYQYFIQVVPTIVKTRFKTYRTFQYSVRELPREIDHEKGSHGVSGIFFKYDMSGLKVVVEEEEYPVWRFLVRLCAVIGGVYTTVGMMYNHLSVLGCSFRRFRRPTDKTHDYTRIGGSESLSASPSPLVSKNVNPIVSSSLSTSNVSLSQPNFESPVVQFLGQEKSPLLCDIAADSDFAVTNLESENPNNVLLPDILSSHTSN</sequence>
<dbReference type="AlphaFoldDB" id="A0A226ESL0"/>
<feature type="transmembrane region" description="Helical" evidence="6">
    <location>
        <begin position="78"/>
        <end position="96"/>
    </location>
</feature>
<feature type="domain" description="Endoplasmic reticulum vesicle transporter N-terminal" evidence="8">
    <location>
        <begin position="54"/>
        <end position="140"/>
    </location>
</feature>
<dbReference type="InterPro" id="IPR039542">
    <property type="entry name" value="Erv_N"/>
</dbReference>
<dbReference type="Proteomes" id="UP000198287">
    <property type="component" value="Unassembled WGS sequence"/>
</dbReference>
<accession>A0A226ESL0</accession>
<name>A0A226ESL0_FOLCA</name>
<evidence type="ECO:0000256" key="4">
    <source>
        <dbReference type="ARBA" id="ARBA00022989"/>
    </source>
</evidence>
<dbReference type="PANTHER" id="PTHR10984">
    <property type="entry name" value="ENDOPLASMIC RETICULUM-GOLGI INTERMEDIATE COMPARTMENT PROTEIN"/>
    <property type="match status" value="1"/>
</dbReference>
<evidence type="ECO:0000313" key="9">
    <source>
        <dbReference type="EMBL" id="OXA60208.1"/>
    </source>
</evidence>
<keyword evidence="3 6" id="KW-0812">Transmembrane</keyword>
<evidence type="ECO:0000256" key="3">
    <source>
        <dbReference type="ARBA" id="ARBA00022692"/>
    </source>
</evidence>
<comment type="caution">
    <text evidence="9">The sequence shown here is derived from an EMBL/GenBank/DDBJ whole genome shotgun (WGS) entry which is preliminary data.</text>
</comment>
<keyword evidence="10" id="KW-1185">Reference proteome</keyword>
<dbReference type="STRING" id="158441.A0A226ESL0"/>
<dbReference type="GO" id="GO:0030134">
    <property type="term" value="C:COPII-coated ER to Golgi transport vesicle"/>
    <property type="evidence" value="ECO:0007669"/>
    <property type="project" value="TreeGrafter"/>
</dbReference>
<protein>
    <submittedName>
        <fullName evidence="9">Endoplasmic reticulum-Golgi intermediate compartment protein 2</fullName>
    </submittedName>
</protein>
<dbReference type="GO" id="GO:0006888">
    <property type="term" value="P:endoplasmic reticulum to Golgi vesicle-mediated transport"/>
    <property type="evidence" value="ECO:0007669"/>
    <property type="project" value="TreeGrafter"/>
</dbReference>
<evidence type="ECO:0000256" key="5">
    <source>
        <dbReference type="ARBA" id="ARBA00023136"/>
    </source>
</evidence>
<feature type="domain" description="Endoplasmic reticulum vesicle transporter C-terminal" evidence="7">
    <location>
        <begin position="211"/>
        <end position="375"/>
    </location>
</feature>
<dbReference type="Pfam" id="PF13850">
    <property type="entry name" value="ERGIC_N"/>
    <property type="match status" value="1"/>
</dbReference>
<gene>
    <name evidence="9" type="ORF">Fcan01_05789</name>
</gene>
<evidence type="ECO:0000256" key="6">
    <source>
        <dbReference type="SAM" id="Phobius"/>
    </source>
</evidence>